<dbReference type="EC" id="5.3.3.1" evidence="14"/>
<dbReference type="InterPro" id="IPR000172">
    <property type="entry name" value="GMC_OxRdtase_N"/>
</dbReference>
<dbReference type="PANTHER" id="PTHR47470:SF1">
    <property type="entry name" value="FAD-DEPENDENT OXIDOREDUCTASE 2 FAD BINDING DOMAIN-CONTAINING PROTEIN"/>
    <property type="match status" value="1"/>
</dbReference>
<dbReference type="PANTHER" id="PTHR47470">
    <property type="entry name" value="CHOLESTEROL OXIDASE"/>
    <property type="match status" value="1"/>
</dbReference>
<dbReference type="EC" id="1.1.3.6" evidence="16"/>
<evidence type="ECO:0000259" key="19">
    <source>
        <dbReference type="Pfam" id="PF00732"/>
    </source>
</evidence>
<keyword evidence="4" id="KW-0285">Flavoprotein</keyword>
<keyword evidence="3" id="KW-0153">Cholesterol metabolism</keyword>
<keyword evidence="8" id="KW-0408">Iron</keyword>
<comment type="caution">
    <text evidence="21">The sequence shown here is derived from an EMBL/GenBank/DDBJ whole genome shotgun (WGS) entry which is preliminary data.</text>
</comment>
<dbReference type="InterPro" id="IPR007867">
    <property type="entry name" value="GMC_OxRtase_C"/>
</dbReference>
<keyword evidence="11" id="KW-1207">Sterol metabolism</keyword>
<dbReference type="Proteomes" id="UP000644441">
    <property type="component" value="Unassembled WGS sequence"/>
</dbReference>
<name>A0ABS0AGR9_9GAMM</name>
<keyword evidence="22" id="KW-1185">Reference proteome</keyword>
<evidence type="ECO:0000256" key="2">
    <source>
        <dbReference type="ARBA" id="ARBA00010790"/>
    </source>
</evidence>
<sequence length="522" mass="58465">MERVSTLIIGSGFGGAVMACRLAEKGDKVVVLERGRRWLPEDYPSVSQRDWLWDEDQPEQQNGWLDFRYFGDMSVALGAGVGGGSLIYANVSVAPPPEVFEHGWPEAIRFDTLREHFRVSGEMLNVQTLPDHQWTPRTRLMHEAADKLGQRHRFRVVPQAVSFDPDWHDGLDNAYSYARSKTWTNAQGRTQGTCVHCGNCDLGCPVQAKNTLDLNYLARAEQKGAEIRPLHHVRWIRPLQGGGYEVGVNDLDARAWRLIRADKVIVAAGSVGSTELLLRCRDQYKTLPKLSRALGRGWTSNGDFFTPAFYPDRDLAPSRGPTITSAIDYLDGSDGGARYFVEDGGIPDLLGNLLRHAGKHPRLARTRLAAALLEYRRDNTPFENMMPWFGQARDEPGGRFYLGRRWYAPWKRDRLRLSWDYRKAEKAVQGLADRHLALTEVTGGRANTPATWRWFKNLITPHPLGGCNMADTVKQGVVNHAGEVFNYPQLFVVDGATVPGSLGLNPSRTIAALAEHAAAQWR</sequence>
<dbReference type="PROSITE" id="PS51257">
    <property type="entry name" value="PROKAR_LIPOPROTEIN"/>
    <property type="match status" value="1"/>
</dbReference>
<dbReference type="RefSeq" id="WP_194856048.1">
    <property type="nucleotide sequence ID" value="NZ_ARXR01000013.1"/>
</dbReference>
<dbReference type="Pfam" id="PF13450">
    <property type="entry name" value="NAD_binding_8"/>
    <property type="match status" value="1"/>
</dbReference>
<evidence type="ECO:0000256" key="6">
    <source>
        <dbReference type="ARBA" id="ARBA00022827"/>
    </source>
</evidence>
<dbReference type="PROSITE" id="PS00198">
    <property type="entry name" value="4FE4S_FER_1"/>
    <property type="match status" value="1"/>
</dbReference>
<evidence type="ECO:0000256" key="14">
    <source>
        <dbReference type="ARBA" id="ARBA00038856"/>
    </source>
</evidence>
<dbReference type="InterPro" id="IPR017900">
    <property type="entry name" value="4Fe4S_Fe_S_CS"/>
</dbReference>
<evidence type="ECO:0000256" key="8">
    <source>
        <dbReference type="ARBA" id="ARBA00023004"/>
    </source>
</evidence>
<evidence type="ECO:0000256" key="1">
    <source>
        <dbReference type="ARBA" id="ARBA00001974"/>
    </source>
</evidence>
<reference evidence="21 22" key="1">
    <citation type="submission" date="2012-09" db="EMBL/GenBank/DDBJ databases">
        <title>Genome Sequence of alkane-degrading Bacterium Alcanivorax venustensis ISO4.</title>
        <authorList>
            <person name="Lai Q."/>
            <person name="Shao Z."/>
        </authorList>
    </citation>
    <scope>NUCLEOTIDE SEQUENCE [LARGE SCALE GENOMIC DNA]</scope>
    <source>
        <strain evidence="21 22">ISO4</strain>
    </source>
</reference>
<evidence type="ECO:0000256" key="10">
    <source>
        <dbReference type="ARBA" id="ARBA00023098"/>
    </source>
</evidence>
<evidence type="ECO:0000256" key="5">
    <source>
        <dbReference type="ARBA" id="ARBA00022723"/>
    </source>
</evidence>
<evidence type="ECO:0000256" key="4">
    <source>
        <dbReference type="ARBA" id="ARBA00022630"/>
    </source>
</evidence>
<proteinExistence type="inferred from homology"/>
<evidence type="ECO:0000256" key="3">
    <source>
        <dbReference type="ARBA" id="ARBA00022548"/>
    </source>
</evidence>
<comment type="similarity">
    <text evidence="2">Belongs to the GMC oxidoreductase family.</text>
</comment>
<evidence type="ECO:0000313" key="22">
    <source>
        <dbReference type="Proteomes" id="UP000644441"/>
    </source>
</evidence>
<evidence type="ECO:0000256" key="7">
    <source>
        <dbReference type="ARBA" id="ARBA00023002"/>
    </source>
</evidence>
<keyword evidence="12" id="KW-0753">Steroid metabolism</keyword>
<keyword evidence="7" id="KW-0560">Oxidoreductase</keyword>
<keyword evidence="9" id="KW-0411">Iron-sulfur</keyword>
<dbReference type="EMBL" id="ARXR01000013">
    <property type="protein sequence ID" value="MBF5053284.1"/>
    <property type="molecule type" value="Genomic_DNA"/>
</dbReference>
<evidence type="ECO:0000256" key="18">
    <source>
        <dbReference type="ARBA" id="ARBA00049778"/>
    </source>
</evidence>
<gene>
    <name evidence="21" type="ORF">ISO4_01886</name>
</gene>
<evidence type="ECO:0000256" key="13">
    <source>
        <dbReference type="ARBA" id="ARBA00023235"/>
    </source>
</evidence>
<dbReference type="InterPro" id="IPR036188">
    <property type="entry name" value="FAD/NAD-bd_sf"/>
</dbReference>
<dbReference type="Pfam" id="PF00732">
    <property type="entry name" value="GMC_oxred_N"/>
    <property type="match status" value="1"/>
</dbReference>
<dbReference type="Gene3D" id="3.50.50.60">
    <property type="entry name" value="FAD/NAD(P)-binding domain"/>
    <property type="match status" value="3"/>
</dbReference>
<keyword evidence="6" id="KW-0274">FAD</keyword>
<feature type="domain" description="Glucose-methanol-choline oxidoreductase C-terminal" evidence="20">
    <location>
        <begin position="460"/>
        <end position="514"/>
    </location>
</feature>
<accession>A0ABS0AGR9</accession>
<protein>
    <recommendedName>
        <fullName evidence="17">Cholesterol oxidase</fullName>
        <ecNumber evidence="16">1.1.3.6</ecNumber>
        <ecNumber evidence="14">5.3.3.1</ecNumber>
    </recommendedName>
    <alternativeName>
        <fullName evidence="18">Cholesterol isomerase</fullName>
    </alternativeName>
</protein>
<keyword evidence="10" id="KW-0443">Lipid metabolism</keyword>
<evidence type="ECO:0000256" key="15">
    <source>
        <dbReference type="ARBA" id="ARBA00049645"/>
    </source>
</evidence>
<feature type="domain" description="Glucose-methanol-choline oxidoreductase N-terminal" evidence="19">
    <location>
        <begin position="191"/>
        <end position="279"/>
    </location>
</feature>
<comment type="cofactor">
    <cofactor evidence="1">
        <name>FAD</name>
        <dbReference type="ChEBI" id="CHEBI:57692"/>
    </cofactor>
</comment>
<dbReference type="SUPFAM" id="SSF51905">
    <property type="entry name" value="FAD/NAD(P)-binding domain"/>
    <property type="match status" value="1"/>
</dbReference>
<keyword evidence="13" id="KW-0413">Isomerase</keyword>
<evidence type="ECO:0000256" key="9">
    <source>
        <dbReference type="ARBA" id="ARBA00023014"/>
    </source>
</evidence>
<evidence type="ECO:0000256" key="11">
    <source>
        <dbReference type="ARBA" id="ARBA00023166"/>
    </source>
</evidence>
<organism evidence="21 22">
    <name type="scientific">Alloalcanivorax venustensis ISO4</name>
    <dbReference type="NCBI Taxonomy" id="1177184"/>
    <lineage>
        <taxon>Bacteria</taxon>
        <taxon>Pseudomonadati</taxon>
        <taxon>Pseudomonadota</taxon>
        <taxon>Gammaproteobacteria</taxon>
        <taxon>Oceanospirillales</taxon>
        <taxon>Alcanivoracaceae</taxon>
        <taxon>Alloalcanivorax</taxon>
    </lineage>
</organism>
<evidence type="ECO:0000256" key="17">
    <source>
        <dbReference type="ARBA" id="ARBA00049744"/>
    </source>
</evidence>
<keyword evidence="5" id="KW-0479">Metal-binding</keyword>
<dbReference type="Pfam" id="PF05199">
    <property type="entry name" value="GMC_oxred_C"/>
    <property type="match status" value="1"/>
</dbReference>
<dbReference type="InterPro" id="IPR052542">
    <property type="entry name" value="Cholesterol_Oxidase"/>
</dbReference>
<evidence type="ECO:0000256" key="16">
    <source>
        <dbReference type="ARBA" id="ARBA00049723"/>
    </source>
</evidence>
<evidence type="ECO:0000256" key="12">
    <source>
        <dbReference type="ARBA" id="ARBA00023221"/>
    </source>
</evidence>
<evidence type="ECO:0000259" key="20">
    <source>
        <dbReference type="Pfam" id="PF05199"/>
    </source>
</evidence>
<evidence type="ECO:0000313" key="21">
    <source>
        <dbReference type="EMBL" id="MBF5053284.1"/>
    </source>
</evidence>
<comment type="pathway">
    <text evidence="15">Steroid metabolism; cholesterol degradation.</text>
</comment>